<organism evidence="2 3">
    <name type="scientific">Palleronia sediminis</name>
    <dbReference type="NCBI Taxonomy" id="2547833"/>
    <lineage>
        <taxon>Bacteria</taxon>
        <taxon>Pseudomonadati</taxon>
        <taxon>Pseudomonadota</taxon>
        <taxon>Alphaproteobacteria</taxon>
        <taxon>Rhodobacterales</taxon>
        <taxon>Roseobacteraceae</taxon>
        <taxon>Palleronia</taxon>
    </lineage>
</organism>
<evidence type="ECO:0000313" key="3">
    <source>
        <dbReference type="Proteomes" id="UP000295701"/>
    </source>
</evidence>
<dbReference type="Proteomes" id="UP000295701">
    <property type="component" value="Unassembled WGS sequence"/>
</dbReference>
<evidence type="ECO:0000313" key="2">
    <source>
        <dbReference type="EMBL" id="TDL81620.1"/>
    </source>
</evidence>
<gene>
    <name evidence="2" type="ORF">E2L08_05775</name>
</gene>
<reference evidence="2 3" key="1">
    <citation type="submission" date="2019-03" db="EMBL/GenBank/DDBJ databases">
        <title>Primorskyibacter sp. SS33 isolated from sediments.</title>
        <authorList>
            <person name="Xunke S."/>
        </authorList>
    </citation>
    <scope>NUCLEOTIDE SEQUENCE [LARGE SCALE GENOMIC DNA]</scope>
    <source>
        <strain evidence="2 3">SS33</strain>
    </source>
</reference>
<accession>A0A4R6ACR6</accession>
<keyword evidence="1" id="KW-0472">Membrane</keyword>
<name>A0A4R6ACR6_9RHOB</name>
<dbReference type="RefSeq" id="WP_133396106.1">
    <property type="nucleotide sequence ID" value="NZ_SNAA01000004.1"/>
</dbReference>
<comment type="caution">
    <text evidence="2">The sequence shown here is derived from an EMBL/GenBank/DDBJ whole genome shotgun (WGS) entry which is preliminary data.</text>
</comment>
<feature type="transmembrane region" description="Helical" evidence="1">
    <location>
        <begin position="12"/>
        <end position="32"/>
    </location>
</feature>
<evidence type="ECO:0000256" key="1">
    <source>
        <dbReference type="SAM" id="Phobius"/>
    </source>
</evidence>
<keyword evidence="1" id="KW-1133">Transmembrane helix</keyword>
<dbReference type="OrthoDB" id="7875801at2"/>
<dbReference type="AlphaFoldDB" id="A0A4R6ACR6"/>
<protein>
    <recommendedName>
        <fullName evidence="4">50S ribosomal protein L35</fullName>
    </recommendedName>
</protein>
<proteinExistence type="predicted"/>
<feature type="transmembrane region" description="Helical" evidence="1">
    <location>
        <begin position="39"/>
        <end position="56"/>
    </location>
</feature>
<keyword evidence="3" id="KW-1185">Reference proteome</keyword>
<keyword evidence="1" id="KW-0812">Transmembrane</keyword>
<sequence length="81" mass="8691">MIDALGQIDPDYAIVAGVLLIALGVPSLLAAFADRRLPLVAIVLCAIGGGLIWLVFREYPGIYDFAEIPHSFVRVVAQIVN</sequence>
<evidence type="ECO:0008006" key="4">
    <source>
        <dbReference type="Google" id="ProtNLM"/>
    </source>
</evidence>
<dbReference type="EMBL" id="SNAA01000004">
    <property type="protein sequence ID" value="TDL81620.1"/>
    <property type="molecule type" value="Genomic_DNA"/>
</dbReference>